<evidence type="ECO:0000256" key="2">
    <source>
        <dbReference type="ARBA" id="ARBA00022448"/>
    </source>
</evidence>
<dbReference type="SUPFAM" id="SSF52402">
    <property type="entry name" value="Adenine nucleotide alpha hydrolases-like"/>
    <property type="match status" value="1"/>
</dbReference>
<dbReference type="InterPro" id="IPR014729">
    <property type="entry name" value="Rossmann-like_a/b/a_fold"/>
</dbReference>
<organism evidence="5 8">
    <name type="scientific">Cuniculiplasma divulgatum</name>
    <dbReference type="NCBI Taxonomy" id="1673428"/>
    <lineage>
        <taxon>Archaea</taxon>
        <taxon>Methanobacteriati</taxon>
        <taxon>Thermoplasmatota</taxon>
        <taxon>Thermoplasmata</taxon>
        <taxon>Thermoplasmatales</taxon>
        <taxon>Cuniculiplasmataceae</taxon>
        <taxon>Cuniculiplasma</taxon>
    </lineage>
</organism>
<dbReference type="STRING" id="1673428.CPM_1872"/>
<gene>
    <name evidence="6" type="ORF">CPM_1872</name>
    <name evidence="5" type="ORF">CSP5_1934</name>
</gene>
<dbReference type="GO" id="GO:0050660">
    <property type="term" value="F:flavin adenine dinucleotide binding"/>
    <property type="evidence" value="ECO:0007669"/>
    <property type="project" value="InterPro"/>
</dbReference>
<dbReference type="InterPro" id="IPR029035">
    <property type="entry name" value="DHS-like_NAD/FAD-binding_dom"/>
</dbReference>
<dbReference type="SMART" id="SM00893">
    <property type="entry name" value="ETF"/>
    <property type="match status" value="1"/>
</dbReference>
<keyword evidence="2" id="KW-0813">Transport</keyword>
<evidence type="ECO:0000256" key="1">
    <source>
        <dbReference type="ARBA" id="ARBA00005817"/>
    </source>
</evidence>
<dbReference type="AlphaFoldDB" id="A0A1N5WRW3"/>
<evidence type="ECO:0000313" key="8">
    <source>
        <dbReference type="Proteomes" id="UP000195607"/>
    </source>
</evidence>
<dbReference type="PANTHER" id="PTHR43153:SF11">
    <property type="entry name" value="ELECTRON TRANSFER FLAVOPROTEIN, SUBUNIT ALPHA (ETFA)"/>
    <property type="match status" value="1"/>
</dbReference>
<dbReference type="GO" id="GO:0009055">
    <property type="term" value="F:electron transfer activity"/>
    <property type="evidence" value="ECO:0007669"/>
    <property type="project" value="InterPro"/>
</dbReference>
<reference evidence="5 8" key="1">
    <citation type="submission" date="2016-04" db="EMBL/GenBank/DDBJ databases">
        <authorList>
            <person name="Evans L.H."/>
            <person name="Alamgir A."/>
            <person name="Owens N."/>
            <person name="Weber N.D."/>
            <person name="Virtaneva K."/>
            <person name="Barbian K."/>
            <person name="Babar A."/>
            <person name="Rosenke K."/>
        </authorList>
    </citation>
    <scope>NUCLEOTIDE SEQUENCE [LARGE SCALE GENOMIC DNA]</scope>
    <source>
        <strain evidence="5">S5</strain>
        <strain evidence="8">S5(T) (JCM 30642 \VKM B-2941)</strain>
    </source>
</reference>
<dbReference type="SUPFAM" id="SSF52467">
    <property type="entry name" value="DHS-like NAD/FAD-binding domain"/>
    <property type="match status" value="1"/>
</dbReference>
<dbReference type="PIRSF" id="PIRSF000089">
    <property type="entry name" value="Electra_flavoP_a"/>
    <property type="match status" value="1"/>
</dbReference>
<dbReference type="Proteomes" id="UP000187822">
    <property type="component" value="Chromosome I"/>
</dbReference>
<evidence type="ECO:0000259" key="4">
    <source>
        <dbReference type="SMART" id="SM00893"/>
    </source>
</evidence>
<dbReference type="InterPro" id="IPR001308">
    <property type="entry name" value="ETF_a/FixB"/>
</dbReference>
<dbReference type="EMBL" id="LT719092">
    <property type="protein sequence ID" value="SJK85648.1"/>
    <property type="molecule type" value="Genomic_DNA"/>
</dbReference>
<dbReference type="GO" id="GO:0033539">
    <property type="term" value="P:fatty acid beta-oxidation using acyl-CoA dehydrogenase"/>
    <property type="evidence" value="ECO:0007669"/>
    <property type="project" value="TreeGrafter"/>
</dbReference>
<dbReference type="FunFam" id="3.40.50.1220:FF:000004">
    <property type="entry name" value="Electron transfer flavoprotein"/>
    <property type="match status" value="1"/>
</dbReference>
<dbReference type="Gene3D" id="3.40.50.620">
    <property type="entry name" value="HUPs"/>
    <property type="match status" value="1"/>
</dbReference>
<dbReference type="Proteomes" id="UP000195607">
    <property type="component" value="Chromosome I"/>
</dbReference>
<evidence type="ECO:0000313" key="7">
    <source>
        <dbReference type="Proteomes" id="UP000187822"/>
    </source>
</evidence>
<dbReference type="InterPro" id="IPR014730">
    <property type="entry name" value="ETF_a/b_N"/>
</dbReference>
<keyword evidence="3" id="KW-0285">Flavoprotein</keyword>
<reference evidence="7" key="3">
    <citation type="submission" date="2016-06" db="EMBL/GenBank/DDBJ databases">
        <authorList>
            <person name="Toshchakov V.S."/>
        </authorList>
    </citation>
    <scope>NUCLEOTIDE SEQUENCE [LARGE SCALE GENOMIC DNA]</scope>
    <source>
        <strain>PM4 (JCM 30641</strain>
        <strain evidence="7">\VKM B-2940)</strain>
    </source>
</reference>
<sequence>MKLLLFSEDGTNLGGLATKLREKGEVYGVTLEGQEEKCLEYGLKEIFVLKGKPMGDNTFKALNKIDISKFDRIFISSSPLGRDIAGMIAATLKSTVVTEVFEFEIEGESVKTKRFFFGGKTILEEESKSKVITVQPGSFEPKKIDAKSQVSPMELENSVLSIDQEMEKDRSGTDIESASILVSIGRGVGKKEAIDQIKPLVEAVHGEMSGSRPVCLDYKWLNEERQVGLSGKKVKPRVYIALGISGQIQHIAGMRGSKIVIAVNKDKEAPIFQECDYGIVGDLFQVVPKLVAALKQ</sequence>
<dbReference type="InterPro" id="IPR014731">
    <property type="entry name" value="ETF_asu_C"/>
</dbReference>
<dbReference type="EMBL" id="LT671858">
    <property type="protein sequence ID" value="SIM87230.1"/>
    <property type="molecule type" value="Genomic_DNA"/>
</dbReference>
<dbReference type="Pfam" id="PF00766">
    <property type="entry name" value="ETF_alpha"/>
    <property type="match status" value="1"/>
</dbReference>
<evidence type="ECO:0000256" key="3">
    <source>
        <dbReference type="ARBA" id="ARBA00022630"/>
    </source>
</evidence>
<dbReference type="Gene3D" id="3.40.50.1220">
    <property type="entry name" value="TPP-binding domain"/>
    <property type="match status" value="1"/>
</dbReference>
<dbReference type="GeneID" id="41589170"/>
<evidence type="ECO:0000313" key="6">
    <source>
        <dbReference type="EMBL" id="SJK85648.1"/>
    </source>
</evidence>
<dbReference type="RefSeq" id="WP_077076713.1">
    <property type="nucleotide sequence ID" value="NZ_LT671858.1"/>
</dbReference>
<keyword evidence="7" id="KW-1185">Reference proteome</keyword>
<accession>A0A1N5WRW3</accession>
<reference evidence="6" key="2">
    <citation type="submission" date="2016-06" db="EMBL/GenBank/DDBJ databases">
        <authorList>
            <person name="Olsen C.W."/>
            <person name="Carey S."/>
            <person name="Hinshaw L."/>
            <person name="Karasin A.I."/>
        </authorList>
    </citation>
    <scope>NUCLEOTIDE SEQUENCE [LARGE SCALE GENOMIC DNA]</scope>
    <source>
        <strain evidence="6">PM4</strain>
    </source>
</reference>
<proteinExistence type="inferred from homology"/>
<dbReference type="KEGG" id="cdiv:CPM_1872"/>
<dbReference type="OrthoDB" id="307696at2157"/>
<comment type="similarity">
    <text evidence="1">Belongs to the ETF alpha-subunit/FixB family.</text>
</comment>
<name>A0A1N5WRW3_9ARCH</name>
<dbReference type="PANTHER" id="PTHR43153">
    <property type="entry name" value="ELECTRON TRANSFER FLAVOPROTEIN ALPHA"/>
    <property type="match status" value="1"/>
</dbReference>
<feature type="domain" description="Electron transfer flavoprotein alpha/beta-subunit N-terminal" evidence="4">
    <location>
        <begin position="3"/>
        <end position="175"/>
    </location>
</feature>
<protein>
    <submittedName>
        <fullName evidence="5">Electron transfer flavoprotein subunit alpha</fullName>
    </submittedName>
</protein>
<dbReference type="Pfam" id="PF01012">
    <property type="entry name" value="ETF"/>
    <property type="match status" value="1"/>
</dbReference>
<evidence type="ECO:0000313" key="5">
    <source>
        <dbReference type="EMBL" id="SIM87230.1"/>
    </source>
</evidence>